<evidence type="ECO:0000313" key="1">
    <source>
        <dbReference type="EMBL" id="QJA62904.1"/>
    </source>
</evidence>
<gene>
    <name evidence="1" type="ORF">MM415B00684_0013</name>
</gene>
<dbReference type="AlphaFoldDB" id="A0A6M3IZY8"/>
<dbReference type="EMBL" id="MT141485">
    <property type="protein sequence ID" value="QJA62904.1"/>
    <property type="molecule type" value="Genomic_DNA"/>
</dbReference>
<accession>A0A6M3IZY8</accession>
<reference evidence="1" key="1">
    <citation type="submission" date="2020-03" db="EMBL/GenBank/DDBJ databases">
        <title>The deep terrestrial virosphere.</title>
        <authorList>
            <person name="Holmfeldt K."/>
            <person name="Nilsson E."/>
            <person name="Simone D."/>
            <person name="Lopez-Fernandez M."/>
            <person name="Wu X."/>
            <person name="de Brujin I."/>
            <person name="Lundin D."/>
            <person name="Andersson A."/>
            <person name="Bertilsson S."/>
            <person name="Dopson M."/>
        </authorList>
    </citation>
    <scope>NUCLEOTIDE SEQUENCE</scope>
    <source>
        <strain evidence="1">MM415B00684</strain>
    </source>
</reference>
<name>A0A6M3IZY8_9ZZZZ</name>
<sequence>MTSEKFFDAEGRGVRRSDEEGMIYNCLSEQDRGVVLSFCWWYNCKECDHRCTYAKQKDERAKMCALGQDGHK</sequence>
<proteinExistence type="predicted"/>
<organism evidence="1">
    <name type="scientific">viral metagenome</name>
    <dbReference type="NCBI Taxonomy" id="1070528"/>
    <lineage>
        <taxon>unclassified sequences</taxon>
        <taxon>metagenomes</taxon>
        <taxon>organismal metagenomes</taxon>
    </lineage>
</organism>
<protein>
    <submittedName>
        <fullName evidence="1">Uncharacterized protein</fullName>
    </submittedName>
</protein>